<feature type="domain" description="2EXR" evidence="1">
    <location>
        <begin position="5"/>
        <end position="111"/>
    </location>
</feature>
<comment type="caution">
    <text evidence="2">The sequence shown here is derived from an EMBL/GenBank/DDBJ whole genome shotgun (WGS) entry which is preliminary data.</text>
</comment>
<evidence type="ECO:0000313" key="2">
    <source>
        <dbReference type="EMBL" id="KAF5680055.1"/>
    </source>
</evidence>
<dbReference type="AlphaFoldDB" id="A0A8H5U2N3"/>
<sequence>MAINFHNFAELPKELRDMIWKMALRPDVPGVHLFKIQNSATSPFDETIAVTPNGIRSNRPVTAACTPYPSGSIHGTPSDICSWWEAGNTSTYHVDTGLWGACNESKSIVKHETSNMMEIRFVSSETITGVSRADPDSVIRGDVLSCRTLQQLGAMGPQPQQGPAENGAAKFHASKRRLVEVKFTTEARSWGDWVELRDTGGSSNCPASIQAVRQLNQNLKTYKSIGLKVWKKIGLLGWEQP</sequence>
<reference evidence="2 3" key="1">
    <citation type="submission" date="2020-05" db="EMBL/GenBank/DDBJ databases">
        <title>Identification and distribution of gene clusters putatively required for synthesis of sphingolipid metabolism inhibitors in phylogenetically diverse species of the filamentous fungus Fusarium.</title>
        <authorList>
            <person name="Kim H.-S."/>
            <person name="Busman M."/>
            <person name="Brown D.W."/>
            <person name="Divon H."/>
            <person name="Uhlig S."/>
            <person name="Proctor R.H."/>
        </authorList>
    </citation>
    <scope>NUCLEOTIDE SEQUENCE [LARGE SCALE GENOMIC DNA]</scope>
    <source>
        <strain evidence="2 3">NRRL 20693</strain>
    </source>
</reference>
<evidence type="ECO:0000313" key="3">
    <source>
        <dbReference type="Proteomes" id="UP000567885"/>
    </source>
</evidence>
<dbReference type="InterPro" id="IPR045518">
    <property type="entry name" value="2EXR"/>
</dbReference>
<keyword evidence="3" id="KW-1185">Reference proteome</keyword>
<gene>
    <name evidence="2" type="ORF">FHETE_599</name>
</gene>
<name>A0A8H5U2N3_FUSHE</name>
<accession>A0A8H5U2N3</accession>
<organism evidence="2 3">
    <name type="scientific">Fusarium heterosporum</name>
    <dbReference type="NCBI Taxonomy" id="42747"/>
    <lineage>
        <taxon>Eukaryota</taxon>
        <taxon>Fungi</taxon>
        <taxon>Dikarya</taxon>
        <taxon>Ascomycota</taxon>
        <taxon>Pezizomycotina</taxon>
        <taxon>Sordariomycetes</taxon>
        <taxon>Hypocreomycetidae</taxon>
        <taxon>Hypocreales</taxon>
        <taxon>Nectriaceae</taxon>
        <taxon>Fusarium</taxon>
        <taxon>Fusarium heterosporum species complex</taxon>
    </lineage>
</organism>
<dbReference type="OrthoDB" id="3596450at2759"/>
<dbReference type="Pfam" id="PF20150">
    <property type="entry name" value="2EXR"/>
    <property type="match status" value="1"/>
</dbReference>
<dbReference type="Proteomes" id="UP000567885">
    <property type="component" value="Unassembled WGS sequence"/>
</dbReference>
<proteinExistence type="predicted"/>
<protein>
    <recommendedName>
        <fullName evidence="1">2EXR domain-containing protein</fullName>
    </recommendedName>
</protein>
<dbReference type="EMBL" id="JAAGWQ010000007">
    <property type="protein sequence ID" value="KAF5680055.1"/>
    <property type="molecule type" value="Genomic_DNA"/>
</dbReference>
<evidence type="ECO:0000259" key="1">
    <source>
        <dbReference type="Pfam" id="PF20150"/>
    </source>
</evidence>